<evidence type="ECO:0000313" key="3">
    <source>
        <dbReference type="Proteomes" id="UP000078252"/>
    </source>
</evidence>
<gene>
    <name evidence="2" type="ORF">NS184_02210</name>
</gene>
<protein>
    <submittedName>
        <fullName evidence="2">Uncharacterized protein</fullName>
    </submittedName>
</protein>
<reference evidence="2 3" key="1">
    <citation type="journal article" date="2016" name="Front. Microbiol.">
        <title>Genomic Resource of Rice Seed Associated Bacteria.</title>
        <authorList>
            <person name="Midha S."/>
            <person name="Bansal K."/>
            <person name="Sharma S."/>
            <person name="Kumar N."/>
            <person name="Patil P.P."/>
            <person name="Chaudhry V."/>
            <person name="Patil P.B."/>
        </authorList>
    </citation>
    <scope>NUCLEOTIDE SEQUENCE [LARGE SCALE GENOMIC DNA]</scope>
    <source>
        <strain evidence="2 3">NS184</strain>
    </source>
</reference>
<dbReference type="PATRIC" id="fig|33881.3.peg.364"/>
<evidence type="ECO:0000313" key="2">
    <source>
        <dbReference type="EMBL" id="KTR09789.1"/>
    </source>
</evidence>
<feature type="region of interest" description="Disordered" evidence="1">
    <location>
        <begin position="37"/>
        <end position="59"/>
    </location>
</feature>
<dbReference type="AlphaFoldDB" id="A0A175S1A2"/>
<name>A0A175S1A2_9MICO</name>
<organism evidence="2 3">
    <name type="scientific">Curtobacterium luteum</name>
    <dbReference type="NCBI Taxonomy" id="33881"/>
    <lineage>
        <taxon>Bacteria</taxon>
        <taxon>Bacillati</taxon>
        <taxon>Actinomycetota</taxon>
        <taxon>Actinomycetes</taxon>
        <taxon>Micrococcales</taxon>
        <taxon>Microbacteriaceae</taxon>
        <taxon>Curtobacterium</taxon>
    </lineage>
</organism>
<evidence type="ECO:0000256" key="1">
    <source>
        <dbReference type="SAM" id="MobiDB-lite"/>
    </source>
</evidence>
<proteinExistence type="predicted"/>
<sequence length="59" mass="6112">MRERLGGWTYVLVGCAVVVLAEVIGHALSLTEVVVTEDGPDASPAPADRPSAPAPARSR</sequence>
<dbReference type="PROSITE" id="PS51257">
    <property type="entry name" value="PROKAR_LIPOPROTEIN"/>
    <property type="match status" value="1"/>
</dbReference>
<dbReference type="Proteomes" id="UP000078252">
    <property type="component" value="Unassembled WGS sequence"/>
</dbReference>
<dbReference type="EMBL" id="LDQC01000013">
    <property type="protein sequence ID" value="KTR09789.1"/>
    <property type="molecule type" value="Genomic_DNA"/>
</dbReference>
<feature type="compositionally biased region" description="Low complexity" evidence="1">
    <location>
        <begin position="41"/>
        <end position="59"/>
    </location>
</feature>
<accession>A0A175S1A2</accession>
<comment type="caution">
    <text evidence="2">The sequence shown here is derived from an EMBL/GenBank/DDBJ whole genome shotgun (WGS) entry which is preliminary data.</text>
</comment>